<keyword evidence="14" id="KW-1185">Reference proteome</keyword>
<dbReference type="InterPro" id="IPR006674">
    <property type="entry name" value="HD_domain"/>
</dbReference>
<dbReference type="Gene3D" id="1.10.3090.10">
    <property type="entry name" value="cca-adding enzyme, domain 2"/>
    <property type="match status" value="1"/>
</dbReference>
<reference evidence="13" key="1">
    <citation type="submission" date="2020-10" db="EMBL/GenBank/DDBJ databases">
        <title>An improved Amphimedon queenslandica hologenome assembly reveals how three proteobacterial symbionts can extend the metabolic phenotypic of their marine sponge host.</title>
        <authorList>
            <person name="Degnan B."/>
            <person name="Degnan S."/>
            <person name="Xiang X."/>
        </authorList>
    </citation>
    <scope>NUCLEOTIDE SEQUENCE</scope>
    <source>
        <strain evidence="13">AqS2</strain>
    </source>
</reference>
<dbReference type="Pfam" id="PF12627">
    <property type="entry name" value="PolyA_pol_RNAbd"/>
    <property type="match status" value="1"/>
</dbReference>
<gene>
    <name evidence="13" type="ORF">ISN26_04130</name>
</gene>
<evidence type="ECO:0000256" key="4">
    <source>
        <dbReference type="ARBA" id="ARBA00022695"/>
    </source>
</evidence>
<dbReference type="EC" id="2.7.7.72" evidence="13"/>
<comment type="cofactor">
    <cofactor evidence="1">
        <name>Mg(2+)</name>
        <dbReference type="ChEBI" id="CHEBI:18420"/>
    </cofactor>
</comment>
<evidence type="ECO:0000259" key="12">
    <source>
        <dbReference type="PROSITE" id="PS51831"/>
    </source>
</evidence>
<comment type="caution">
    <text evidence="13">The sequence shown here is derived from an EMBL/GenBank/DDBJ whole genome shotgun (WGS) entry which is preliminary data.</text>
</comment>
<dbReference type="Pfam" id="PF01743">
    <property type="entry name" value="PolyA_pol"/>
    <property type="match status" value="1"/>
</dbReference>
<evidence type="ECO:0000256" key="5">
    <source>
        <dbReference type="ARBA" id="ARBA00022723"/>
    </source>
</evidence>
<keyword evidence="8" id="KW-0067">ATP-binding</keyword>
<dbReference type="PIRSF" id="PIRSF000813">
    <property type="entry name" value="CCA_bact"/>
    <property type="match status" value="1"/>
</dbReference>
<accession>A0A930UGI3</accession>
<proteinExistence type="inferred from homology"/>
<dbReference type="Gene3D" id="3.30.460.10">
    <property type="entry name" value="Beta Polymerase, domain 2"/>
    <property type="match status" value="1"/>
</dbReference>
<protein>
    <submittedName>
        <fullName evidence="13">Multifunctional CCA addition/repair protein</fullName>
        <ecNumber evidence="13">2.7.7.72</ecNumber>
        <ecNumber evidence="13">3.1.3.-</ecNumber>
        <ecNumber evidence="13">3.1.4.-</ecNumber>
    </submittedName>
</protein>
<evidence type="ECO:0000256" key="2">
    <source>
        <dbReference type="ARBA" id="ARBA00022679"/>
    </source>
</evidence>
<dbReference type="InterPro" id="IPR050124">
    <property type="entry name" value="tRNA_CCA-adding_enzyme"/>
</dbReference>
<dbReference type="InterPro" id="IPR043519">
    <property type="entry name" value="NT_sf"/>
</dbReference>
<dbReference type="InterPro" id="IPR006675">
    <property type="entry name" value="HDIG_dom"/>
</dbReference>
<dbReference type="PROSITE" id="PS51831">
    <property type="entry name" value="HD"/>
    <property type="match status" value="1"/>
</dbReference>
<evidence type="ECO:0000256" key="8">
    <source>
        <dbReference type="ARBA" id="ARBA00022840"/>
    </source>
</evidence>
<dbReference type="Proteomes" id="UP000604381">
    <property type="component" value="Unassembled WGS sequence"/>
</dbReference>
<dbReference type="GO" id="GO:0005524">
    <property type="term" value="F:ATP binding"/>
    <property type="evidence" value="ECO:0007669"/>
    <property type="project" value="UniProtKB-KW"/>
</dbReference>
<keyword evidence="13" id="KW-0378">Hydrolase</keyword>
<keyword evidence="5" id="KW-0479">Metal-binding</keyword>
<dbReference type="PANTHER" id="PTHR47545">
    <property type="entry name" value="MULTIFUNCTIONAL CCA PROTEIN"/>
    <property type="match status" value="1"/>
</dbReference>
<keyword evidence="9" id="KW-0460">Magnesium</keyword>
<dbReference type="NCBIfam" id="NF008137">
    <property type="entry name" value="PRK10885.1"/>
    <property type="match status" value="1"/>
</dbReference>
<evidence type="ECO:0000256" key="10">
    <source>
        <dbReference type="ARBA" id="ARBA00022884"/>
    </source>
</evidence>
<evidence type="ECO:0000313" key="13">
    <source>
        <dbReference type="EMBL" id="MBF2735258.1"/>
    </source>
</evidence>
<dbReference type="GO" id="GO:0042245">
    <property type="term" value="P:RNA repair"/>
    <property type="evidence" value="ECO:0007669"/>
    <property type="project" value="UniProtKB-KW"/>
</dbReference>
<feature type="domain" description="HD" evidence="12">
    <location>
        <begin position="225"/>
        <end position="335"/>
    </location>
</feature>
<dbReference type="NCBIfam" id="TIGR00277">
    <property type="entry name" value="HDIG"/>
    <property type="match status" value="1"/>
</dbReference>
<dbReference type="SUPFAM" id="SSF81301">
    <property type="entry name" value="Nucleotidyltransferase"/>
    <property type="match status" value="1"/>
</dbReference>
<dbReference type="GO" id="GO:0004810">
    <property type="term" value="F:CCA tRNA nucleotidyltransferase activity"/>
    <property type="evidence" value="ECO:0007669"/>
    <property type="project" value="UniProtKB-EC"/>
</dbReference>
<evidence type="ECO:0000256" key="7">
    <source>
        <dbReference type="ARBA" id="ARBA00022800"/>
    </source>
</evidence>
<keyword evidence="4 13" id="KW-0548">Nucleotidyltransferase</keyword>
<sequence length="405" mass="44025">MRAYKVGGAVRDRLLGRVPRDADYVVVGATPAAMLAEGYKQVGADFPVFLHPETKEEYALARTERKRGRGHKGFAVDAAPTVTLEEDLMRRDFTVNAMAEEDDGRLIDPHQGRRDISLRRLRHVSEAFAEDPLRVLRAARFAAELDFIIDGATEKLMAEMVAAGALAELAPERIWMELRRGLASLRPRRMFECLRACGALAAVLPEVDALFGVEQDPKQHPEGCAGTHTMMVLTAAAANSWPWEYRWAALLHDVGKALTPAADLPRHPGHEERGAELAAAACARLRVPKKAAAGATVATREHGLVHGFAELEPEDATALLGRAGAWRTAGQLECLLAVCDCDHSAHPDLPDVYQIHPQRELIEACVAAVAELDLADVASKGEGAKAEADARRRAAVAKTMAEWRG</sequence>
<keyword evidence="6" id="KW-0547">Nucleotide-binding</keyword>
<keyword evidence="3" id="KW-0819">tRNA processing</keyword>
<dbReference type="InterPro" id="IPR002646">
    <property type="entry name" value="PolA_pol_head_dom"/>
</dbReference>
<keyword evidence="10 11" id="KW-0694">RNA-binding</keyword>
<evidence type="ECO:0000256" key="1">
    <source>
        <dbReference type="ARBA" id="ARBA00001946"/>
    </source>
</evidence>
<dbReference type="AlphaFoldDB" id="A0A930UGI3"/>
<keyword evidence="2 11" id="KW-0808">Transferase</keyword>
<name>A0A930UGI3_9GAMM</name>
<dbReference type="InterPro" id="IPR032828">
    <property type="entry name" value="PolyA_RNA-bd"/>
</dbReference>
<evidence type="ECO:0000256" key="11">
    <source>
        <dbReference type="RuleBase" id="RU003953"/>
    </source>
</evidence>
<evidence type="ECO:0000256" key="6">
    <source>
        <dbReference type="ARBA" id="ARBA00022741"/>
    </source>
</evidence>
<dbReference type="CDD" id="cd05398">
    <property type="entry name" value="NT_ClassII-CCAase"/>
    <property type="match status" value="1"/>
</dbReference>
<dbReference type="SUPFAM" id="SSF81891">
    <property type="entry name" value="Poly A polymerase C-terminal region-like"/>
    <property type="match status" value="1"/>
</dbReference>
<evidence type="ECO:0000256" key="3">
    <source>
        <dbReference type="ARBA" id="ARBA00022694"/>
    </source>
</evidence>
<evidence type="ECO:0000256" key="9">
    <source>
        <dbReference type="ARBA" id="ARBA00022842"/>
    </source>
</evidence>
<organism evidence="13 14">
    <name type="scientific">Candidatus Amphirhobacter heronislandensis</name>
    <dbReference type="NCBI Taxonomy" id="1732024"/>
    <lineage>
        <taxon>Bacteria</taxon>
        <taxon>Pseudomonadati</taxon>
        <taxon>Pseudomonadota</taxon>
        <taxon>Gammaproteobacteria</taxon>
        <taxon>Candidatus Tethybacterales</taxon>
        <taxon>Candidatus Tethybacteraceae</taxon>
        <taxon>Candidatus Amphirhobacter</taxon>
    </lineage>
</organism>
<dbReference type="Pfam" id="PF01966">
    <property type="entry name" value="HD"/>
    <property type="match status" value="1"/>
</dbReference>
<dbReference type="PANTHER" id="PTHR47545:SF1">
    <property type="entry name" value="MULTIFUNCTIONAL CCA PROTEIN"/>
    <property type="match status" value="1"/>
</dbReference>
<dbReference type="GO" id="GO:0046872">
    <property type="term" value="F:metal ion binding"/>
    <property type="evidence" value="ECO:0007669"/>
    <property type="project" value="UniProtKB-KW"/>
</dbReference>
<keyword evidence="7" id="KW-0692">RNA repair</keyword>
<dbReference type="GO" id="GO:0003723">
    <property type="term" value="F:RNA binding"/>
    <property type="evidence" value="ECO:0007669"/>
    <property type="project" value="UniProtKB-KW"/>
</dbReference>
<dbReference type="GO" id="GO:0001680">
    <property type="term" value="P:tRNA 3'-terminal CCA addition"/>
    <property type="evidence" value="ECO:0007669"/>
    <property type="project" value="InterPro"/>
</dbReference>
<dbReference type="EC" id="3.1.3.-" evidence="13"/>
<dbReference type="GO" id="GO:0016787">
    <property type="term" value="F:hydrolase activity"/>
    <property type="evidence" value="ECO:0007669"/>
    <property type="project" value="UniProtKB-KW"/>
</dbReference>
<dbReference type="EC" id="3.1.4.-" evidence="13"/>
<dbReference type="EMBL" id="JADHEI010000033">
    <property type="protein sequence ID" value="MBF2735258.1"/>
    <property type="molecule type" value="Genomic_DNA"/>
</dbReference>
<comment type="similarity">
    <text evidence="11">Belongs to the tRNA nucleotidyltransferase/poly(A) polymerase family.</text>
</comment>
<dbReference type="InterPro" id="IPR012006">
    <property type="entry name" value="CCA_bact"/>
</dbReference>
<evidence type="ECO:0000313" key="14">
    <source>
        <dbReference type="Proteomes" id="UP000604381"/>
    </source>
</evidence>